<feature type="transmembrane region" description="Helical" evidence="7">
    <location>
        <begin position="120"/>
        <end position="141"/>
    </location>
</feature>
<dbReference type="Proteomes" id="UP001408356">
    <property type="component" value="Unassembled WGS sequence"/>
</dbReference>
<dbReference type="EMBL" id="JARVKF010000001">
    <property type="protein sequence ID" value="KAK9426688.1"/>
    <property type="molecule type" value="Genomic_DNA"/>
</dbReference>
<comment type="caution">
    <text evidence="9">The sequence shown here is derived from an EMBL/GenBank/DDBJ whole genome shotgun (WGS) entry which is preliminary data.</text>
</comment>
<reference evidence="9 10" key="1">
    <citation type="journal article" date="2024" name="J. Plant Pathol.">
        <title>Sequence and assembly of the genome of Seiridium unicorne, isolate CBS 538.82, causal agent of cypress canker disease.</title>
        <authorList>
            <person name="Scali E."/>
            <person name="Rocca G.D."/>
            <person name="Danti R."/>
            <person name="Garbelotto M."/>
            <person name="Barberini S."/>
            <person name="Baroncelli R."/>
            <person name="Emiliani G."/>
        </authorList>
    </citation>
    <scope>NUCLEOTIDE SEQUENCE [LARGE SCALE GENOMIC DNA]</scope>
    <source>
        <strain evidence="9 10">BM-138-508</strain>
    </source>
</reference>
<dbReference type="PANTHER" id="PTHR33048:SF47">
    <property type="entry name" value="INTEGRAL MEMBRANE PROTEIN-RELATED"/>
    <property type="match status" value="1"/>
</dbReference>
<evidence type="ECO:0000256" key="7">
    <source>
        <dbReference type="SAM" id="Phobius"/>
    </source>
</evidence>
<feature type="domain" description="Rhodopsin" evidence="8">
    <location>
        <begin position="26"/>
        <end position="258"/>
    </location>
</feature>
<feature type="transmembrane region" description="Helical" evidence="7">
    <location>
        <begin position="161"/>
        <end position="183"/>
    </location>
</feature>
<dbReference type="InterPro" id="IPR052337">
    <property type="entry name" value="SAT4-like"/>
</dbReference>
<evidence type="ECO:0000256" key="2">
    <source>
        <dbReference type="ARBA" id="ARBA00022692"/>
    </source>
</evidence>
<keyword evidence="4 7" id="KW-0472">Membrane</keyword>
<comment type="subcellular location">
    <subcellularLocation>
        <location evidence="1">Membrane</location>
        <topology evidence="1">Multi-pass membrane protein</topology>
    </subcellularLocation>
</comment>
<sequence length="333" mass="37073">MPFYRDSIIAALVVFLILDGAAMAGRVFVRTKLITRGFGYDDAALCLTFLGYIFVCATCWTSMAYGFGAEDEQPYYDKRKATQYYFATQLCCYISSGLVKLAVALVLIRLANTKILRWMLYISIVICAVWTVVMTLFTSWLCASSGTSNYAGSQTCGVVGQFRTISNIFIDYFYALLPVYMLWKVQMGLRIKITAMFLLSLGIFASSATIVKLVIITRLRTAEGKEEEDLHYQLLLWAINELGLAIFAASAAALRPLLLHYSALFGSIYGRSHNKSHNSNSDATGPYQVFDASYEMGRQSGKPQSKHLDENSWVEPGKGISTERLAHVHDSSV</sequence>
<evidence type="ECO:0000313" key="9">
    <source>
        <dbReference type="EMBL" id="KAK9426688.1"/>
    </source>
</evidence>
<evidence type="ECO:0000313" key="10">
    <source>
        <dbReference type="Proteomes" id="UP001408356"/>
    </source>
</evidence>
<keyword evidence="2 7" id="KW-0812">Transmembrane</keyword>
<keyword evidence="3 7" id="KW-1133">Transmembrane helix</keyword>
<evidence type="ECO:0000256" key="6">
    <source>
        <dbReference type="SAM" id="MobiDB-lite"/>
    </source>
</evidence>
<dbReference type="InterPro" id="IPR049326">
    <property type="entry name" value="Rhodopsin_dom_fungi"/>
</dbReference>
<evidence type="ECO:0000256" key="5">
    <source>
        <dbReference type="ARBA" id="ARBA00038359"/>
    </source>
</evidence>
<dbReference type="Pfam" id="PF20684">
    <property type="entry name" value="Fung_rhodopsin"/>
    <property type="match status" value="1"/>
</dbReference>
<proteinExistence type="inferred from homology"/>
<evidence type="ECO:0000256" key="3">
    <source>
        <dbReference type="ARBA" id="ARBA00022989"/>
    </source>
</evidence>
<keyword evidence="10" id="KW-1185">Reference proteome</keyword>
<dbReference type="PANTHER" id="PTHR33048">
    <property type="entry name" value="PTH11-LIKE INTEGRAL MEMBRANE PROTEIN (AFU_ORTHOLOGUE AFUA_5G11245)"/>
    <property type="match status" value="1"/>
</dbReference>
<accession>A0ABR2VJ90</accession>
<feature type="transmembrane region" description="Helical" evidence="7">
    <location>
        <begin position="195"/>
        <end position="215"/>
    </location>
</feature>
<feature type="transmembrane region" description="Helical" evidence="7">
    <location>
        <begin position="235"/>
        <end position="254"/>
    </location>
</feature>
<gene>
    <name evidence="9" type="ORF">SUNI508_00215</name>
</gene>
<evidence type="ECO:0000256" key="1">
    <source>
        <dbReference type="ARBA" id="ARBA00004141"/>
    </source>
</evidence>
<comment type="similarity">
    <text evidence="5">Belongs to the SAT4 family.</text>
</comment>
<protein>
    <submittedName>
        <fullName evidence="9">Integral membrane protein</fullName>
    </submittedName>
</protein>
<feature type="transmembrane region" description="Helical" evidence="7">
    <location>
        <begin position="6"/>
        <end position="24"/>
    </location>
</feature>
<feature type="transmembrane region" description="Helical" evidence="7">
    <location>
        <begin position="44"/>
        <end position="65"/>
    </location>
</feature>
<feature type="transmembrane region" description="Helical" evidence="7">
    <location>
        <begin position="85"/>
        <end position="108"/>
    </location>
</feature>
<organism evidence="9 10">
    <name type="scientific">Seiridium unicorne</name>
    <dbReference type="NCBI Taxonomy" id="138068"/>
    <lineage>
        <taxon>Eukaryota</taxon>
        <taxon>Fungi</taxon>
        <taxon>Dikarya</taxon>
        <taxon>Ascomycota</taxon>
        <taxon>Pezizomycotina</taxon>
        <taxon>Sordariomycetes</taxon>
        <taxon>Xylariomycetidae</taxon>
        <taxon>Amphisphaeriales</taxon>
        <taxon>Sporocadaceae</taxon>
        <taxon>Seiridium</taxon>
    </lineage>
</organism>
<name>A0ABR2VJ90_9PEZI</name>
<evidence type="ECO:0000256" key="4">
    <source>
        <dbReference type="ARBA" id="ARBA00023136"/>
    </source>
</evidence>
<feature type="region of interest" description="Disordered" evidence="6">
    <location>
        <begin position="297"/>
        <end position="320"/>
    </location>
</feature>
<evidence type="ECO:0000259" key="8">
    <source>
        <dbReference type="Pfam" id="PF20684"/>
    </source>
</evidence>